<sequence length="104" mass="11355">MPPPSRDQVTVATDVLRREAGEWDRQAVAVGGVMAKSSGLELGRVEAGLFQIIVSPYNAVVQAVADRCREGQAAMVEVAQTLREVAETYEAEDLNNAHKLRNLY</sequence>
<dbReference type="EMBL" id="POTX01000024">
    <property type="protein sequence ID" value="PZF99381.1"/>
    <property type="molecule type" value="Genomic_DNA"/>
</dbReference>
<dbReference type="OrthoDB" id="4829545at2"/>
<dbReference type="InterPro" id="IPR022536">
    <property type="entry name" value="EspC"/>
</dbReference>
<gene>
    <name evidence="1" type="ORF">C1I93_05840</name>
</gene>
<dbReference type="GO" id="GO:0009306">
    <property type="term" value="P:protein secretion"/>
    <property type="evidence" value="ECO:0007669"/>
    <property type="project" value="InterPro"/>
</dbReference>
<proteinExistence type="predicted"/>
<reference evidence="1 2" key="1">
    <citation type="submission" date="2018-01" db="EMBL/GenBank/DDBJ databases">
        <title>Draft genome sequence of Jishengella endophytica.</title>
        <authorList>
            <person name="Sahin N."/>
            <person name="Ay H."/>
            <person name="Saygin H."/>
        </authorList>
    </citation>
    <scope>NUCLEOTIDE SEQUENCE [LARGE SCALE GENOMIC DNA]</scope>
    <source>
        <strain evidence="1 2">DSM 45430</strain>
    </source>
</reference>
<dbReference type="Pfam" id="PF10824">
    <property type="entry name" value="T7SS_ESX_EspC"/>
    <property type="match status" value="1"/>
</dbReference>
<keyword evidence="2" id="KW-1185">Reference proteome</keyword>
<accession>A0A2W2CIV5</accession>
<organism evidence="1 2">
    <name type="scientific">Micromonospora endophytica</name>
    <dbReference type="NCBI Taxonomy" id="515350"/>
    <lineage>
        <taxon>Bacteria</taxon>
        <taxon>Bacillati</taxon>
        <taxon>Actinomycetota</taxon>
        <taxon>Actinomycetes</taxon>
        <taxon>Micromonosporales</taxon>
        <taxon>Micromonosporaceae</taxon>
        <taxon>Micromonospora</taxon>
    </lineage>
</organism>
<evidence type="ECO:0000313" key="1">
    <source>
        <dbReference type="EMBL" id="PZF99381.1"/>
    </source>
</evidence>
<comment type="caution">
    <text evidence="1">The sequence shown here is derived from an EMBL/GenBank/DDBJ whole genome shotgun (WGS) entry which is preliminary data.</text>
</comment>
<dbReference type="Proteomes" id="UP000248627">
    <property type="component" value="Unassembled WGS sequence"/>
</dbReference>
<protein>
    <submittedName>
        <fullName evidence="1">Uncharacterized protein</fullName>
    </submittedName>
</protein>
<evidence type="ECO:0000313" key="2">
    <source>
        <dbReference type="Proteomes" id="UP000248627"/>
    </source>
</evidence>
<name>A0A2W2CIV5_9ACTN</name>
<dbReference type="RefSeq" id="WP_111242191.1">
    <property type="nucleotide sequence ID" value="NZ_AP023358.1"/>
</dbReference>
<dbReference type="AlphaFoldDB" id="A0A2W2CIV5"/>